<dbReference type="PRINTS" id="PR00301">
    <property type="entry name" value="HEATSHOCK70"/>
</dbReference>
<dbReference type="GO" id="GO:0140662">
    <property type="term" value="F:ATP-dependent protein folding chaperone"/>
    <property type="evidence" value="ECO:0007669"/>
    <property type="project" value="InterPro"/>
</dbReference>
<evidence type="ECO:0000256" key="4">
    <source>
        <dbReference type="SAM" id="MobiDB-lite"/>
    </source>
</evidence>
<dbReference type="PANTHER" id="PTHR19375">
    <property type="entry name" value="HEAT SHOCK PROTEIN 70KDA"/>
    <property type="match status" value="1"/>
</dbReference>
<feature type="region of interest" description="Disordered" evidence="4">
    <location>
        <begin position="104"/>
        <end position="146"/>
    </location>
</feature>
<dbReference type="SUPFAM" id="SSF53067">
    <property type="entry name" value="Actin-like ATPase domain"/>
    <property type="match status" value="1"/>
</dbReference>
<feature type="compositionally biased region" description="Basic residues" evidence="4">
    <location>
        <begin position="121"/>
        <end position="133"/>
    </location>
</feature>
<reference evidence="6" key="1">
    <citation type="submission" date="2022-11" db="UniProtKB">
        <authorList>
            <consortium name="WormBaseParasite"/>
        </authorList>
    </citation>
    <scope>IDENTIFICATION</scope>
</reference>
<dbReference type="GO" id="GO:0005524">
    <property type="term" value="F:ATP binding"/>
    <property type="evidence" value="ECO:0007669"/>
    <property type="project" value="UniProtKB-KW"/>
</dbReference>
<dbReference type="Pfam" id="PF00012">
    <property type="entry name" value="HSP70"/>
    <property type="match status" value="1"/>
</dbReference>
<keyword evidence="2" id="KW-0547">Nucleotide-binding</keyword>
<organism evidence="5 6">
    <name type="scientific">Ditylenchus dipsaci</name>
    <dbReference type="NCBI Taxonomy" id="166011"/>
    <lineage>
        <taxon>Eukaryota</taxon>
        <taxon>Metazoa</taxon>
        <taxon>Ecdysozoa</taxon>
        <taxon>Nematoda</taxon>
        <taxon>Chromadorea</taxon>
        <taxon>Rhabditida</taxon>
        <taxon>Tylenchina</taxon>
        <taxon>Tylenchomorpha</taxon>
        <taxon>Sphaerularioidea</taxon>
        <taxon>Anguinidae</taxon>
        <taxon>Anguininae</taxon>
        <taxon>Ditylenchus</taxon>
    </lineage>
</organism>
<proteinExistence type="inferred from homology"/>
<dbReference type="InterPro" id="IPR013126">
    <property type="entry name" value="Hsp_70_fam"/>
</dbReference>
<dbReference type="WBParaSite" id="jg20347">
    <property type="protein sequence ID" value="jg20347"/>
    <property type="gene ID" value="jg20347"/>
</dbReference>
<dbReference type="Proteomes" id="UP000887574">
    <property type="component" value="Unplaced"/>
</dbReference>
<sequence>MAVLFAAFSRDFAEINLKKQSYGQSQRYWNRSGNDVFLRGCLHARKSGDHCQRSGNRTTPSYVAFTDSERLIGDAAKNQVAMNLEHCLDANVLSVARFSDTPVQQDMKHGVQGVQAEGGRPKIKSRSKVKPRRSSAEEISSMCSRR</sequence>
<dbReference type="FunFam" id="3.30.420.40:FF:000028">
    <property type="entry name" value="heat shock 70 kDa protein-like"/>
    <property type="match status" value="1"/>
</dbReference>
<name>A0A915DK01_9BILA</name>
<evidence type="ECO:0000313" key="6">
    <source>
        <dbReference type="WBParaSite" id="jg20347"/>
    </source>
</evidence>
<protein>
    <submittedName>
        <fullName evidence="6">Uncharacterized protein</fullName>
    </submittedName>
</protein>
<dbReference type="Gene3D" id="3.30.420.40">
    <property type="match status" value="1"/>
</dbReference>
<evidence type="ECO:0000313" key="5">
    <source>
        <dbReference type="Proteomes" id="UP000887574"/>
    </source>
</evidence>
<evidence type="ECO:0000256" key="2">
    <source>
        <dbReference type="ARBA" id="ARBA00022741"/>
    </source>
</evidence>
<dbReference type="InterPro" id="IPR043129">
    <property type="entry name" value="ATPase_NBD"/>
</dbReference>
<comment type="similarity">
    <text evidence="1">Belongs to the heat shock protein 70 family.</text>
</comment>
<evidence type="ECO:0000256" key="1">
    <source>
        <dbReference type="ARBA" id="ARBA00007381"/>
    </source>
</evidence>
<accession>A0A915DK01</accession>
<feature type="compositionally biased region" description="Polar residues" evidence="4">
    <location>
        <begin position="137"/>
        <end position="146"/>
    </location>
</feature>
<keyword evidence="3" id="KW-0067">ATP-binding</keyword>
<dbReference type="AlphaFoldDB" id="A0A915DK01"/>
<evidence type="ECO:0000256" key="3">
    <source>
        <dbReference type="ARBA" id="ARBA00022840"/>
    </source>
</evidence>
<keyword evidence="5" id="KW-1185">Reference proteome</keyword>